<dbReference type="EnsemblMetazoa" id="SSS_6555s_mrna">
    <property type="protein sequence ID" value="KAF7491547.1"/>
    <property type="gene ID" value="SSS_6555"/>
</dbReference>
<evidence type="ECO:0000313" key="20">
    <source>
        <dbReference type="Proteomes" id="UP000616769"/>
    </source>
</evidence>
<evidence type="ECO:0000256" key="4">
    <source>
        <dbReference type="ARBA" id="ARBA00010044"/>
    </source>
</evidence>
<reference evidence="16" key="3">
    <citation type="submission" date="2020-01" db="EMBL/GenBank/DDBJ databases">
        <authorList>
            <person name="Korhonen P.K.K."/>
            <person name="Guangxu M.G."/>
            <person name="Wang T.W."/>
            <person name="Stroehlein A.J.S."/>
            <person name="Young N.D."/>
            <person name="Ang C.-S.A."/>
            <person name="Fernando D.W.F."/>
            <person name="Lu H.L."/>
            <person name="Taylor S.T."/>
            <person name="Ehtesham M.E.M."/>
            <person name="Najaraj S.H.N."/>
            <person name="Harsha G.H.G."/>
            <person name="Madugundu A.M."/>
            <person name="Renuse S.R."/>
            <person name="Holt D.H."/>
            <person name="Pandey A.P."/>
            <person name="Papenfuss A.P."/>
            <person name="Gasser R.B.G."/>
            <person name="Fischer K.F."/>
        </authorList>
    </citation>
    <scope>NUCLEOTIDE SEQUENCE</scope>
    <source>
        <strain evidence="16">SSS_KF_BRIS2020</strain>
    </source>
</reference>
<proteinExistence type="inferred from homology"/>
<keyword evidence="19" id="KW-1185">Reference proteome</keyword>
<dbReference type="EMBL" id="WVUK01000059">
    <property type="protein sequence ID" value="KAF7491547.1"/>
    <property type="molecule type" value="Genomic_DNA"/>
</dbReference>
<evidence type="ECO:0000256" key="8">
    <source>
        <dbReference type="ARBA" id="ARBA00022741"/>
    </source>
</evidence>
<dbReference type="InterPro" id="IPR003593">
    <property type="entry name" value="AAA+_ATPase"/>
</dbReference>
<evidence type="ECO:0000259" key="15">
    <source>
        <dbReference type="SMART" id="SM00382"/>
    </source>
</evidence>
<dbReference type="GO" id="GO:0046872">
    <property type="term" value="F:metal ion binding"/>
    <property type="evidence" value="ECO:0007669"/>
    <property type="project" value="UniProtKB-KW"/>
</dbReference>
<dbReference type="Pfam" id="PF00004">
    <property type="entry name" value="AAA"/>
    <property type="match status" value="1"/>
</dbReference>
<dbReference type="Pfam" id="PF01434">
    <property type="entry name" value="Peptidase_M41"/>
    <property type="match status" value="1"/>
</dbReference>
<dbReference type="AlphaFoldDB" id="A0A132AD74"/>
<keyword evidence="13" id="KW-0496">Mitochondrion</keyword>
<dbReference type="InterPro" id="IPR041569">
    <property type="entry name" value="AAA_lid_3"/>
</dbReference>
<comment type="similarity">
    <text evidence="4">In the C-terminal section; belongs to the peptidase M41 family.</text>
</comment>
<dbReference type="PROSITE" id="PS00674">
    <property type="entry name" value="AAA"/>
    <property type="match status" value="1"/>
</dbReference>
<protein>
    <submittedName>
        <fullName evidence="16">ATP-dependent zinc metalloprotease YME1 -like protein</fullName>
    </submittedName>
    <submittedName>
        <fullName evidence="17">ATP-dependent zinc metalloprotease YME1-like protein</fullName>
    </submittedName>
</protein>
<evidence type="ECO:0000313" key="17">
    <source>
        <dbReference type="EMBL" id="KPM08883.1"/>
    </source>
</evidence>
<accession>A0A132AD74</accession>
<dbReference type="SUPFAM" id="SSF140990">
    <property type="entry name" value="FtsH protease domain-like"/>
    <property type="match status" value="1"/>
</dbReference>
<dbReference type="GO" id="GO:0016887">
    <property type="term" value="F:ATP hydrolysis activity"/>
    <property type="evidence" value="ECO:0007669"/>
    <property type="project" value="InterPro"/>
</dbReference>
<dbReference type="SMART" id="SM00382">
    <property type="entry name" value="AAA"/>
    <property type="match status" value="1"/>
</dbReference>
<dbReference type="Pfam" id="PF17862">
    <property type="entry name" value="AAA_lid_3"/>
    <property type="match status" value="1"/>
</dbReference>
<keyword evidence="8" id="KW-0547">Nucleotide-binding</keyword>
<dbReference type="Proteomes" id="UP000616769">
    <property type="component" value="Unassembled WGS sequence"/>
</dbReference>
<dbReference type="EMBL" id="JXLN01012817">
    <property type="protein sequence ID" value="KPM08883.1"/>
    <property type="molecule type" value="Genomic_DNA"/>
</dbReference>
<evidence type="ECO:0000256" key="3">
    <source>
        <dbReference type="ARBA" id="ARBA00004370"/>
    </source>
</evidence>
<evidence type="ECO:0000256" key="5">
    <source>
        <dbReference type="ARBA" id="ARBA00010550"/>
    </source>
</evidence>
<evidence type="ECO:0000256" key="6">
    <source>
        <dbReference type="ARBA" id="ARBA00022670"/>
    </source>
</evidence>
<dbReference type="GO" id="GO:0004176">
    <property type="term" value="F:ATP-dependent peptidase activity"/>
    <property type="evidence" value="ECO:0007669"/>
    <property type="project" value="InterPro"/>
</dbReference>
<dbReference type="NCBIfam" id="TIGR01241">
    <property type="entry name" value="FtsH_fam"/>
    <property type="match status" value="1"/>
</dbReference>
<reference evidence="19" key="2">
    <citation type="journal article" date="2020" name="PLoS Negl. Trop. Dis.">
        <title>High-quality nuclear genome for Sarcoptes scabiei-A critical resource for a neglected parasite.</title>
        <authorList>
            <person name="Korhonen P.K."/>
            <person name="Gasser R.B."/>
            <person name="Ma G."/>
            <person name="Wang T."/>
            <person name="Stroehlein A.J."/>
            <person name="Young N.D."/>
            <person name="Ang C.S."/>
            <person name="Fernando D.D."/>
            <person name="Lu H.C."/>
            <person name="Taylor S."/>
            <person name="Reynolds S.L."/>
            <person name="Mofiz E."/>
            <person name="Najaraj S.H."/>
            <person name="Gowda H."/>
            <person name="Madugundu A."/>
            <person name="Renuse S."/>
            <person name="Holt D."/>
            <person name="Pandey A."/>
            <person name="Papenfuss A.T."/>
            <person name="Fischer K."/>
        </authorList>
    </citation>
    <scope>NUCLEOTIDE SEQUENCE [LARGE SCALE GENOMIC DNA]</scope>
</reference>
<dbReference type="PANTHER" id="PTHR23076">
    <property type="entry name" value="METALLOPROTEASE M41 FTSH"/>
    <property type="match status" value="1"/>
</dbReference>
<evidence type="ECO:0000256" key="2">
    <source>
        <dbReference type="ARBA" id="ARBA00004173"/>
    </source>
</evidence>
<dbReference type="Gene3D" id="3.40.50.300">
    <property type="entry name" value="P-loop containing nucleotide triphosphate hydrolases"/>
    <property type="match status" value="1"/>
</dbReference>
<dbReference type="PANTHER" id="PTHR23076:SF97">
    <property type="entry name" value="ATP-DEPENDENT ZINC METALLOPROTEASE YME1L1"/>
    <property type="match status" value="1"/>
</dbReference>
<dbReference type="InterPro" id="IPR027417">
    <property type="entry name" value="P-loop_NTPase"/>
</dbReference>
<dbReference type="VEuPathDB" id="VectorBase:SSCA008141"/>
<keyword evidence="11" id="KW-0067">ATP-binding</keyword>
<feature type="domain" description="AAA+ ATPase" evidence="15">
    <location>
        <begin position="308"/>
        <end position="445"/>
    </location>
</feature>
<dbReference type="HAMAP" id="MF_01458">
    <property type="entry name" value="FtsH"/>
    <property type="match status" value="1"/>
</dbReference>
<name>A0A132AD74_SARSC</name>
<dbReference type="InterPro" id="IPR005936">
    <property type="entry name" value="FtsH"/>
</dbReference>
<dbReference type="Gene3D" id="1.20.58.760">
    <property type="entry name" value="Peptidase M41"/>
    <property type="match status" value="1"/>
</dbReference>
<dbReference type="SUPFAM" id="SSF52540">
    <property type="entry name" value="P-loop containing nucleoside triphosphate hydrolases"/>
    <property type="match status" value="1"/>
</dbReference>
<evidence type="ECO:0000313" key="18">
    <source>
        <dbReference type="EnsemblMetazoa" id="KAF7491547.1"/>
    </source>
</evidence>
<dbReference type="FunFam" id="3.40.50.300:FF:000175">
    <property type="entry name" value="ATP-dependent zinc metalloprotease FTSH 4"/>
    <property type="match status" value="1"/>
</dbReference>
<evidence type="ECO:0000256" key="10">
    <source>
        <dbReference type="ARBA" id="ARBA00022833"/>
    </source>
</evidence>
<evidence type="ECO:0000256" key="9">
    <source>
        <dbReference type="ARBA" id="ARBA00022801"/>
    </source>
</evidence>
<keyword evidence="6 16" id="KW-0645">Protease</keyword>
<evidence type="ECO:0000256" key="1">
    <source>
        <dbReference type="ARBA" id="ARBA00001947"/>
    </source>
</evidence>
<keyword evidence="14" id="KW-0472">Membrane</keyword>
<dbReference type="FunFam" id="1.10.8.60:FF:000001">
    <property type="entry name" value="ATP-dependent zinc metalloprotease FtsH"/>
    <property type="match status" value="1"/>
</dbReference>
<dbReference type="Proteomes" id="UP000070412">
    <property type="component" value="Unassembled WGS sequence"/>
</dbReference>
<reference evidence="18" key="4">
    <citation type="submission" date="2022-06" db="UniProtKB">
        <authorList>
            <consortium name="EnsemblMetazoa"/>
        </authorList>
    </citation>
    <scope>IDENTIFICATION</scope>
</reference>
<evidence type="ECO:0000256" key="7">
    <source>
        <dbReference type="ARBA" id="ARBA00022723"/>
    </source>
</evidence>
<keyword evidence="9" id="KW-0378">Hydrolase</keyword>
<dbReference type="GO" id="GO:0005743">
    <property type="term" value="C:mitochondrial inner membrane"/>
    <property type="evidence" value="ECO:0007669"/>
    <property type="project" value="TreeGrafter"/>
</dbReference>
<dbReference type="GO" id="GO:0004222">
    <property type="term" value="F:metalloendopeptidase activity"/>
    <property type="evidence" value="ECO:0007669"/>
    <property type="project" value="InterPro"/>
</dbReference>
<evidence type="ECO:0000256" key="12">
    <source>
        <dbReference type="ARBA" id="ARBA00023049"/>
    </source>
</evidence>
<evidence type="ECO:0000256" key="14">
    <source>
        <dbReference type="ARBA" id="ARBA00023136"/>
    </source>
</evidence>
<evidence type="ECO:0000256" key="11">
    <source>
        <dbReference type="ARBA" id="ARBA00022840"/>
    </source>
</evidence>
<gene>
    <name evidence="17" type="ORF">QR98_0074080</name>
    <name evidence="16" type="ORF">SSS_6555</name>
</gene>
<keyword evidence="7" id="KW-0479">Metal-binding</keyword>
<evidence type="ECO:0000313" key="16">
    <source>
        <dbReference type="EMBL" id="KAF7491547.1"/>
    </source>
</evidence>
<keyword evidence="10" id="KW-0862">Zinc</keyword>
<comment type="subcellular location">
    <subcellularLocation>
        <location evidence="3">Membrane</location>
    </subcellularLocation>
    <subcellularLocation>
        <location evidence="2">Mitochondrion</location>
    </subcellularLocation>
</comment>
<comment type="similarity">
    <text evidence="5">In the N-terminal section; belongs to the AAA ATPase family.</text>
</comment>
<dbReference type="GO" id="GO:0006515">
    <property type="term" value="P:protein quality control for misfolded or incompletely synthesized proteins"/>
    <property type="evidence" value="ECO:0007669"/>
    <property type="project" value="TreeGrafter"/>
</dbReference>
<organism evidence="17 20">
    <name type="scientific">Sarcoptes scabiei</name>
    <name type="common">Itch mite</name>
    <name type="synonym">Acarus scabiei</name>
    <dbReference type="NCBI Taxonomy" id="52283"/>
    <lineage>
        <taxon>Eukaryota</taxon>
        <taxon>Metazoa</taxon>
        <taxon>Ecdysozoa</taxon>
        <taxon>Arthropoda</taxon>
        <taxon>Chelicerata</taxon>
        <taxon>Arachnida</taxon>
        <taxon>Acari</taxon>
        <taxon>Acariformes</taxon>
        <taxon>Sarcoptiformes</taxon>
        <taxon>Astigmata</taxon>
        <taxon>Psoroptidia</taxon>
        <taxon>Sarcoptoidea</taxon>
        <taxon>Sarcoptidae</taxon>
        <taxon>Sarcoptinae</taxon>
        <taxon>Sarcoptes</taxon>
    </lineage>
</organism>
<evidence type="ECO:0000256" key="13">
    <source>
        <dbReference type="ARBA" id="ARBA00023128"/>
    </source>
</evidence>
<dbReference type="InterPro" id="IPR003960">
    <property type="entry name" value="ATPase_AAA_CS"/>
</dbReference>
<dbReference type="FunFam" id="1.20.58.760:FF:000002">
    <property type="entry name" value="ATP-dependent zinc metalloprotease FtsH"/>
    <property type="match status" value="1"/>
</dbReference>
<dbReference type="CDD" id="cd19501">
    <property type="entry name" value="RecA-like_FtsH"/>
    <property type="match status" value="1"/>
</dbReference>
<sequence>MSLNVNLAGLMNLNCSQVLPSLTHVHSLLKRKPKTGDIKVPKGQCEIEPNSIKIVDNLLKKIIDEKHFDNVIKKFTDSTSISINNDEIKFNFCADLSLIDPKSSLRFHRHDRHHKIVVNLKNNLLCIDNHRFRMIKHHNQQRCFHTRPNYIGIGNNPNRRFVDRGSLNLKLGSLFKRRSVDDTDKLKSLFNDEKLSEEEKNRIKVAFAEGYSAADPKNISSKKLRFFNVFRDLLGIIFIIVILTSFMGETSGGTLRRVLFGDSNEVLQEEIDVTFNDVKGVDEAKQELMEVVEFLKNPTKFSSLGGKLPKGVLLVGPPGTGKTLLARAVAGEAGVPFFHTAGPEFDEILVGQGAKRVRDLFATAKQKAPCVIFIDEIDSIGAKRSNSVLHPYANQTINQLLTEMDGFRQNEGVIVLGATNRRDDLDKALIRPGRFDVEIQVSLPDFEGRRSILQLYLGKIKYSSDVDLDVLARGTVGFTGADLENLINQAAIRAVIDGLNEVPMDYFENSRDKVLMGPEKKSRIPDEEANKITAYHEAGHALVAFYTKDSHPLHKVTIIPRGPSLGHTAYIPEKESYHITKGQMLAMMDTLMGGRVAEELVFGPEKITTGASSDLKKATKMATSMVKDWGMSEKIGVRTFDDEHNSLVVMNELANSTTETIDNEIKRILQESYDRAKNILKSHSHQHAKLAEALLKHETLNGDEIKQLLAN</sequence>
<reference evidence="17 20" key="1">
    <citation type="journal article" date="2015" name="Parasit. Vectors">
        <title>Draft genome of the scabies mite.</title>
        <authorList>
            <person name="Rider S.D.Jr."/>
            <person name="Morgan M.S."/>
            <person name="Arlian L.G."/>
        </authorList>
    </citation>
    <scope>NUCLEOTIDE SEQUENCE [LARGE SCALE GENOMIC DNA]</scope>
    <source>
        <strain evidence="17">Arlian Lab</strain>
    </source>
</reference>
<dbReference type="OrthoDB" id="1413014at2759"/>
<dbReference type="InterPro" id="IPR000642">
    <property type="entry name" value="Peptidase_M41"/>
</dbReference>
<dbReference type="InterPro" id="IPR037219">
    <property type="entry name" value="Peptidase_M41-like"/>
</dbReference>
<dbReference type="InterPro" id="IPR003959">
    <property type="entry name" value="ATPase_AAA_core"/>
</dbReference>
<dbReference type="GO" id="GO:0005524">
    <property type="term" value="F:ATP binding"/>
    <property type="evidence" value="ECO:0007669"/>
    <property type="project" value="UniProtKB-KW"/>
</dbReference>
<dbReference type="Gene3D" id="1.10.8.60">
    <property type="match status" value="1"/>
</dbReference>
<dbReference type="GO" id="GO:0007005">
    <property type="term" value="P:mitochondrion organization"/>
    <property type="evidence" value="ECO:0007669"/>
    <property type="project" value="TreeGrafter"/>
</dbReference>
<evidence type="ECO:0000313" key="19">
    <source>
        <dbReference type="Proteomes" id="UP000070412"/>
    </source>
</evidence>
<comment type="cofactor">
    <cofactor evidence="1">
        <name>Zn(2+)</name>
        <dbReference type="ChEBI" id="CHEBI:29105"/>
    </cofactor>
</comment>
<keyword evidence="12 17" id="KW-0482">Metalloprotease</keyword>